<dbReference type="RefSeq" id="WP_326086926.1">
    <property type="nucleotide sequence ID" value="NZ_JARLKZ010000005.1"/>
</dbReference>
<accession>A0ABU6GJX1</accession>
<reference evidence="1 2" key="1">
    <citation type="submission" date="2023-03" db="EMBL/GenBank/DDBJ databases">
        <title>Bacillus Genome Sequencing.</title>
        <authorList>
            <person name="Dunlap C."/>
        </authorList>
    </citation>
    <scope>NUCLEOTIDE SEQUENCE [LARGE SCALE GENOMIC DNA]</scope>
    <source>
        <strain evidence="1 2">BD-525</strain>
    </source>
</reference>
<keyword evidence="2" id="KW-1185">Reference proteome</keyword>
<proteinExistence type="predicted"/>
<comment type="caution">
    <text evidence="1">The sequence shown here is derived from an EMBL/GenBank/DDBJ whole genome shotgun (WGS) entry which is preliminary data.</text>
</comment>
<organism evidence="1 2">
    <name type="scientific">Paenibacillus dokdonensis</name>
    <dbReference type="NCBI Taxonomy" id="2567944"/>
    <lineage>
        <taxon>Bacteria</taxon>
        <taxon>Bacillati</taxon>
        <taxon>Bacillota</taxon>
        <taxon>Bacilli</taxon>
        <taxon>Bacillales</taxon>
        <taxon>Paenibacillaceae</taxon>
        <taxon>Paenibacillus</taxon>
    </lineage>
</organism>
<dbReference type="Proteomes" id="UP001344632">
    <property type="component" value="Unassembled WGS sequence"/>
</dbReference>
<gene>
    <name evidence="1" type="ORF">P4H66_07470</name>
</gene>
<name>A0ABU6GJX1_9BACL</name>
<evidence type="ECO:0000313" key="1">
    <source>
        <dbReference type="EMBL" id="MEC0239699.1"/>
    </source>
</evidence>
<protein>
    <submittedName>
        <fullName evidence="1">Uncharacterized protein</fullName>
    </submittedName>
</protein>
<dbReference type="EMBL" id="JARLKZ010000005">
    <property type="protein sequence ID" value="MEC0239699.1"/>
    <property type="molecule type" value="Genomic_DNA"/>
</dbReference>
<sequence length="165" mass="18302">MMNRQRARLFWGVTIIAVFILGYSLAAPVQKQPDTSSGASTILNEVNTIHTAQASTLKMNLGSITYGVDDHVINLVLDLNLSRHGKVGITFMGADHKGVLFGDMISNLKVGHVEDETTFVVENNRLLLWTQVPVRFLGDGNEAWIEIMDQETGEKISNQKLTFPF</sequence>
<evidence type="ECO:0000313" key="2">
    <source>
        <dbReference type="Proteomes" id="UP001344632"/>
    </source>
</evidence>